<accession>A0A4C1ZLH3</accession>
<evidence type="ECO:0000313" key="3">
    <source>
        <dbReference type="Proteomes" id="UP000299102"/>
    </source>
</evidence>
<comment type="caution">
    <text evidence="2">The sequence shown here is derived from an EMBL/GenBank/DDBJ whole genome shotgun (WGS) entry which is preliminary data.</text>
</comment>
<protein>
    <submittedName>
        <fullName evidence="2">Uncharacterized protein</fullName>
    </submittedName>
</protein>
<organism evidence="2 3">
    <name type="scientific">Eumeta variegata</name>
    <name type="common">Bagworm moth</name>
    <name type="synonym">Eumeta japonica</name>
    <dbReference type="NCBI Taxonomy" id="151549"/>
    <lineage>
        <taxon>Eukaryota</taxon>
        <taxon>Metazoa</taxon>
        <taxon>Ecdysozoa</taxon>
        <taxon>Arthropoda</taxon>
        <taxon>Hexapoda</taxon>
        <taxon>Insecta</taxon>
        <taxon>Pterygota</taxon>
        <taxon>Neoptera</taxon>
        <taxon>Endopterygota</taxon>
        <taxon>Lepidoptera</taxon>
        <taxon>Glossata</taxon>
        <taxon>Ditrysia</taxon>
        <taxon>Tineoidea</taxon>
        <taxon>Psychidae</taxon>
        <taxon>Oiketicinae</taxon>
        <taxon>Eumeta</taxon>
    </lineage>
</organism>
<gene>
    <name evidence="2" type="ORF">EVAR_34782_1</name>
</gene>
<evidence type="ECO:0000256" key="1">
    <source>
        <dbReference type="SAM" id="MobiDB-lite"/>
    </source>
</evidence>
<sequence>MSDFSSHLTATDPAPFARRAARRTVTYHSIARSATGVGVSPRGHPHPKLNMTAFAESISRIMKAGTASGPTSPGTCDTGRANRLSKGSPA</sequence>
<feature type="region of interest" description="Disordered" evidence="1">
    <location>
        <begin position="64"/>
        <end position="90"/>
    </location>
</feature>
<reference evidence="2 3" key="1">
    <citation type="journal article" date="2019" name="Commun. Biol.">
        <title>The bagworm genome reveals a unique fibroin gene that provides high tensile strength.</title>
        <authorList>
            <person name="Kono N."/>
            <person name="Nakamura H."/>
            <person name="Ohtoshi R."/>
            <person name="Tomita M."/>
            <person name="Numata K."/>
            <person name="Arakawa K."/>
        </authorList>
    </citation>
    <scope>NUCLEOTIDE SEQUENCE [LARGE SCALE GENOMIC DNA]</scope>
</reference>
<name>A0A4C1ZLH3_EUMVA</name>
<dbReference type="EMBL" id="BGZK01001856">
    <property type="protein sequence ID" value="GBP87395.1"/>
    <property type="molecule type" value="Genomic_DNA"/>
</dbReference>
<dbReference type="AlphaFoldDB" id="A0A4C1ZLH3"/>
<proteinExistence type="predicted"/>
<dbReference type="Proteomes" id="UP000299102">
    <property type="component" value="Unassembled WGS sequence"/>
</dbReference>
<evidence type="ECO:0000313" key="2">
    <source>
        <dbReference type="EMBL" id="GBP87395.1"/>
    </source>
</evidence>
<keyword evidence="3" id="KW-1185">Reference proteome</keyword>